<reference evidence="12" key="2">
    <citation type="submission" date="2025-08" db="UniProtKB">
        <authorList>
            <consortium name="Ensembl"/>
        </authorList>
    </citation>
    <scope>IDENTIFICATION</scope>
</reference>
<dbReference type="Gene3D" id="2.30.30.40">
    <property type="entry name" value="SH3 Domains"/>
    <property type="match status" value="1"/>
</dbReference>
<dbReference type="InterPro" id="IPR038508">
    <property type="entry name" value="ArfGAP_dom_sf"/>
</dbReference>
<sequence>MPDQITISEFVAETNEDYKSPTASNFTTRMSHCRNTVSALEEALDVDRSVLYKMKKSVKSIYTSGLAHVENEEQYTQALEKFGENCVYRDDPDLGSAFLKFSVFTKELTALFKNLVSLYNLWGGGLVHDLKKPFDKAWKDYETKVTKIEKEKKEHARQHGMIRTEISGAEIAEEMEKERRFFQLQMCEYLLKVNEIKIKKGVDLLQNLIKYFHAQCNFFQDGLKAVDNLKPSIEKLATDLHTIKQVQDEERKQLTQLRDVLKTALQVEQKEDSQVRPSTTYSLHQPQGNKEHGTERSGFLFKKSDGLRKVWQKRKCTAKNGYLTISHGTANRPPAKLNLLTCQVKHNPEEKRSFDLISRERMCHNLKDRRIWISVLQNSKEEALNQAFKGDHHVGENNIVLELTKAILGEVKRMTGNDVCCDCGAPNPTWLSTNLGILTCIECSGIHRELGVHYSRIQSLTLDVLSTSELLLAKNVGNAGFNEIMEAGLGAENMVKPNPASDMQTRKDFIVAKYTEKRFSRKKCLDSTSRLHTLCDAVKARDIFSLIQVYAEGVDLMEPIPLEQGETALHLAVRLVDRTSLHIVDFLTQNSLNLDKQTAKGSTALHYCCLTDNSECLKLLLRGKASIEIGKFNAHVHVEYEWRLQHEDLDESDEDLDEKVRKFLSYSSVDHNYVFNYSFQLQLNYDYDDCILFQLHLLFSPKSLLQILKAIYNCMADNPDELTFSEGEVIVVDGEEDQEWWVNGKGTLKLQFVNLLSTPKVNLPYQYFL</sequence>
<feature type="domain" description="Arf-GAP" evidence="11">
    <location>
        <begin position="405"/>
        <end position="527"/>
    </location>
</feature>
<dbReference type="PROSITE" id="PS50088">
    <property type="entry name" value="ANK_REPEAT"/>
    <property type="match status" value="1"/>
</dbReference>
<dbReference type="Pfam" id="PF00018">
    <property type="entry name" value="SH3_1"/>
    <property type="match status" value="1"/>
</dbReference>
<evidence type="ECO:0000313" key="13">
    <source>
        <dbReference type="Proteomes" id="UP000694680"/>
    </source>
</evidence>
<dbReference type="SUPFAM" id="SSF57863">
    <property type="entry name" value="ArfGap/RecO-like zinc finger"/>
    <property type="match status" value="1"/>
</dbReference>
<evidence type="ECO:0000256" key="1">
    <source>
        <dbReference type="ARBA" id="ARBA00004555"/>
    </source>
</evidence>
<dbReference type="FunFam" id="1.25.40.20:FF:000006">
    <property type="entry name" value="Arf-GAP with SH3 domain, ANK repeat and PH domain-containing protein 2"/>
    <property type="match status" value="1"/>
</dbReference>
<dbReference type="InterPro" id="IPR001164">
    <property type="entry name" value="ArfGAP_dom"/>
</dbReference>
<keyword evidence="2" id="KW-0728">SH3 domain</keyword>
<feature type="repeat" description="ANK" evidence="8">
    <location>
        <begin position="564"/>
        <end position="599"/>
    </location>
</feature>
<dbReference type="FunFam" id="1.25.40.950:FF:000001">
    <property type="entry name" value="Arf-GAP with SH3 domain, ANK repeat and PH domain-containing protein 1"/>
    <property type="match status" value="1"/>
</dbReference>
<dbReference type="SMART" id="SM00248">
    <property type="entry name" value="ANK"/>
    <property type="match status" value="2"/>
</dbReference>
<dbReference type="Gene3D" id="1.25.40.950">
    <property type="match status" value="1"/>
</dbReference>
<keyword evidence="9" id="KW-0863">Zinc-finger</keyword>
<dbReference type="GO" id="GO:0008270">
    <property type="term" value="F:zinc ion binding"/>
    <property type="evidence" value="ECO:0007669"/>
    <property type="project" value="UniProtKB-KW"/>
</dbReference>
<dbReference type="InterPro" id="IPR027267">
    <property type="entry name" value="AH/BAR_dom_sf"/>
</dbReference>
<dbReference type="Ensembl" id="ENSGWIT00000033033.1">
    <property type="protein sequence ID" value="ENSGWIP00000030295.1"/>
    <property type="gene ID" value="ENSGWIG00000013735.1"/>
</dbReference>
<dbReference type="Gene3D" id="2.30.29.30">
    <property type="entry name" value="Pleckstrin-homology domain (PH domain)/Phosphotyrosine-binding domain (PTB)"/>
    <property type="match status" value="1"/>
</dbReference>
<dbReference type="Gene3D" id="1.10.220.150">
    <property type="entry name" value="Arf GTPase activating protein"/>
    <property type="match status" value="1"/>
</dbReference>
<dbReference type="SUPFAM" id="SSF50729">
    <property type="entry name" value="PH domain-like"/>
    <property type="match status" value="1"/>
</dbReference>
<dbReference type="SMART" id="SM00326">
    <property type="entry name" value="SH3"/>
    <property type="match status" value="1"/>
</dbReference>
<reference evidence="12" key="1">
    <citation type="submission" date="2020-06" db="EMBL/GenBank/DDBJ databases">
        <authorList>
            <consortium name="Wellcome Sanger Institute Data Sharing"/>
        </authorList>
    </citation>
    <scope>NUCLEOTIDE SEQUENCE [LARGE SCALE GENOMIC DNA]</scope>
</reference>
<evidence type="ECO:0000313" key="12">
    <source>
        <dbReference type="Ensembl" id="ENSGWIP00000030295.1"/>
    </source>
</evidence>
<evidence type="ECO:0000259" key="11">
    <source>
        <dbReference type="PROSITE" id="PS50115"/>
    </source>
</evidence>
<dbReference type="GO" id="GO:0005096">
    <property type="term" value="F:GTPase activator activity"/>
    <property type="evidence" value="ECO:0007669"/>
    <property type="project" value="InterPro"/>
</dbReference>
<evidence type="ECO:0000256" key="2">
    <source>
        <dbReference type="ARBA" id="ARBA00022443"/>
    </source>
</evidence>
<dbReference type="Pfam" id="PF00169">
    <property type="entry name" value="PH"/>
    <property type="match status" value="1"/>
</dbReference>
<evidence type="ECO:0000256" key="3">
    <source>
        <dbReference type="ARBA" id="ARBA00022553"/>
    </source>
</evidence>
<dbReference type="Proteomes" id="UP000694680">
    <property type="component" value="Chromosome 22"/>
</dbReference>
<evidence type="ECO:0000256" key="4">
    <source>
        <dbReference type="ARBA" id="ARBA00022723"/>
    </source>
</evidence>
<keyword evidence="6" id="KW-0333">Golgi apparatus</keyword>
<feature type="compositionally biased region" description="Polar residues" evidence="10">
    <location>
        <begin position="275"/>
        <end position="288"/>
    </location>
</feature>
<dbReference type="AlphaFoldDB" id="A0A8C5GHC4"/>
<dbReference type="InterPro" id="IPR004148">
    <property type="entry name" value="BAR_dom"/>
</dbReference>
<dbReference type="SMART" id="SM00233">
    <property type="entry name" value="PH"/>
    <property type="match status" value="1"/>
</dbReference>
<keyword evidence="7 8" id="KW-0040">ANK repeat</keyword>
<dbReference type="SUPFAM" id="SSF48403">
    <property type="entry name" value="Ankyrin repeat"/>
    <property type="match status" value="1"/>
</dbReference>
<organism evidence="12 13">
    <name type="scientific">Gouania willdenowi</name>
    <name type="common">Blunt-snouted clingfish</name>
    <name type="synonym">Lepadogaster willdenowi</name>
    <dbReference type="NCBI Taxonomy" id="441366"/>
    <lineage>
        <taxon>Eukaryota</taxon>
        <taxon>Metazoa</taxon>
        <taxon>Chordata</taxon>
        <taxon>Craniata</taxon>
        <taxon>Vertebrata</taxon>
        <taxon>Euteleostomi</taxon>
        <taxon>Actinopterygii</taxon>
        <taxon>Neopterygii</taxon>
        <taxon>Teleostei</taxon>
        <taxon>Neoteleostei</taxon>
        <taxon>Acanthomorphata</taxon>
        <taxon>Ovalentaria</taxon>
        <taxon>Blenniimorphae</taxon>
        <taxon>Blenniiformes</taxon>
        <taxon>Gobiesocoidei</taxon>
        <taxon>Gobiesocidae</taxon>
        <taxon>Gobiesocinae</taxon>
        <taxon>Gouania</taxon>
    </lineage>
</organism>
<dbReference type="SUPFAM" id="SSF103657">
    <property type="entry name" value="BAR/IMD domain-like"/>
    <property type="match status" value="1"/>
</dbReference>
<dbReference type="InterPro" id="IPR043593">
    <property type="entry name" value="ASAP"/>
</dbReference>
<comment type="subcellular location">
    <subcellularLocation>
        <location evidence="1">Golgi apparatus</location>
    </subcellularLocation>
</comment>
<dbReference type="InterPro" id="IPR037278">
    <property type="entry name" value="ARFGAP/RecO"/>
</dbReference>
<protein>
    <recommendedName>
        <fullName evidence="11">Arf-GAP domain-containing protein</fullName>
    </recommendedName>
</protein>
<keyword evidence="13" id="KW-1185">Reference proteome</keyword>
<reference evidence="12" key="3">
    <citation type="submission" date="2025-09" db="UniProtKB">
        <authorList>
            <consortium name="Ensembl"/>
        </authorList>
    </citation>
    <scope>IDENTIFICATION</scope>
</reference>
<dbReference type="InterPro" id="IPR036770">
    <property type="entry name" value="Ankyrin_rpt-contain_sf"/>
</dbReference>
<keyword evidence="3" id="KW-0597">Phosphoprotein</keyword>
<dbReference type="PROSITE" id="PS50115">
    <property type="entry name" value="ARFGAP"/>
    <property type="match status" value="1"/>
</dbReference>
<dbReference type="FunFam" id="1.10.220.150:FF:000002">
    <property type="entry name" value="arf-GAP with SH3 domain, ANK repeat and PH domain-containing protein 1"/>
    <property type="match status" value="1"/>
</dbReference>
<evidence type="ECO:0000256" key="7">
    <source>
        <dbReference type="ARBA" id="ARBA00023043"/>
    </source>
</evidence>
<gene>
    <name evidence="12" type="primary">asap2a</name>
</gene>
<evidence type="ECO:0000256" key="8">
    <source>
        <dbReference type="PROSITE-ProRule" id="PRU00023"/>
    </source>
</evidence>
<evidence type="ECO:0000256" key="5">
    <source>
        <dbReference type="ARBA" id="ARBA00022833"/>
    </source>
</evidence>
<dbReference type="PANTHER" id="PTHR45854:SF4">
    <property type="entry name" value="ARF-GAP WITH SH3 DOMAIN, ANK REPEAT AND PH DOMAIN-CONTAINING PROTEIN 2"/>
    <property type="match status" value="1"/>
</dbReference>
<dbReference type="Gene3D" id="1.20.1270.60">
    <property type="entry name" value="Arfaptin homology (AH) domain/BAR domain"/>
    <property type="match status" value="1"/>
</dbReference>
<dbReference type="Pfam" id="PF16746">
    <property type="entry name" value="BAR_3"/>
    <property type="match status" value="1"/>
</dbReference>
<dbReference type="Pfam" id="PF12796">
    <property type="entry name" value="Ank_2"/>
    <property type="match status" value="1"/>
</dbReference>
<dbReference type="InterPro" id="IPR011993">
    <property type="entry name" value="PH-like_dom_sf"/>
</dbReference>
<dbReference type="Pfam" id="PF01412">
    <property type="entry name" value="ArfGap"/>
    <property type="match status" value="1"/>
</dbReference>
<dbReference type="InterPro" id="IPR002110">
    <property type="entry name" value="Ankyrin_rpt"/>
</dbReference>
<dbReference type="PRINTS" id="PR00405">
    <property type="entry name" value="REVINTRACTNG"/>
</dbReference>
<dbReference type="SMART" id="SM00105">
    <property type="entry name" value="ArfGap"/>
    <property type="match status" value="1"/>
</dbReference>
<evidence type="ECO:0000256" key="10">
    <source>
        <dbReference type="SAM" id="MobiDB-lite"/>
    </source>
</evidence>
<dbReference type="InterPro" id="IPR001452">
    <property type="entry name" value="SH3_domain"/>
</dbReference>
<dbReference type="InterPro" id="IPR036028">
    <property type="entry name" value="SH3-like_dom_sf"/>
</dbReference>
<proteinExistence type="predicted"/>
<dbReference type="FunFam" id="1.20.1270.60:FF:000004">
    <property type="entry name" value="Arf-GAP with SH3 domain, ANK repeat and PH domain-containing protein 1"/>
    <property type="match status" value="1"/>
</dbReference>
<dbReference type="SUPFAM" id="SSF50044">
    <property type="entry name" value="SH3-domain"/>
    <property type="match status" value="1"/>
</dbReference>
<keyword evidence="4" id="KW-0479">Metal-binding</keyword>
<dbReference type="GO" id="GO:0005794">
    <property type="term" value="C:Golgi apparatus"/>
    <property type="evidence" value="ECO:0007669"/>
    <property type="project" value="UniProtKB-SubCell"/>
</dbReference>
<feature type="region of interest" description="Disordered" evidence="10">
    <location>
        <begin position="268"/>
        <end position="298"/>
    </location>
</feature>
<evidence type="ECO:0000256" key="9">
    <source>
        <dbReference type="PROSITE-ProRule" id="PRU00288"/>
    </source>
</evidence>
<evidence type="ECO:0000256" key="6">
    <source>
        <dbReference type="ARBA" id="ARBA00023034"/>
    </source>
</evidence>
<dbReference type="InterPro" id="IPR001849">
    <property type="entry name" value="PH_domain"/>
</dbReference>
<accession>A0A8C5GHC4</accession>
<name>A0A8C5GHC4_GOUWI</name>
<keyword evidence="5" id="KW-0862">Zinc</keyword>
<dbReference type="PANTHER" id="PTHR45854">
    <property type="entry name" value="ASAP FAMILY MEMBER"/>
    <property type="match status" value="1"/>
</dbReference>